<gene>
    <name evidence="2" type="ORF">PFLCHA0_c24780</name>
</gene>
<keyword evidence="1" id="KW-0732">Signal</keyword>
<organism evidence="2 3">
    <name type="scientific">Pseudomonas protegens (strain DSM 19095 / LMG 27888 / CFBP 6595 / CHA0)</name>
    <dbReference type="NCBI Taxonomy" id="1124983"/>
    <lineage>
        <taxon>Bacteria</taxon>
        <taxon>Pseudomonadati</taxon>
        <taxon>Pseudomonadota</taxon>
        <taxon>Gammaproteobacteria</taxon>
        <taxon>Pseudomonadales</taxon>
        <taxon>Pseudomonadaceae</taxon>
        <taxon>Pseudomonas</taxon>
    </lineage>
</organism>
<dbReference type="eggNOG" id="ENOG502ZHFW">
    <property type="taxonomic scope" value="Bacteria"/>
</dbReference>
<proteinExistence type="predicted"/>
<protein>
    <recommendedName>
        <fullName evidence="4">ATPase</fullName>
    </recommendedName>
</protein>
<evidence type="ECO:0000313" key="3">
    <source>
        <dbReference type="Proteomes" id="UP000013940"/>
    </source>
</evidence>
<name>A0A2C9EKX6_PSEPH</name>
<accession>A0A2C9EKX6</accession>
<reference evidence="3" key="1">
    <citation type="journal article" date="2014" name="Genome Announc.">
        <title>Full-genome sequence of the plant growth-promoting bacterium Pseudomonas protegens CHA0.</title>
        <authorList>
            <person name="Jousset A."/>
            <person name="Schuldes J."/>
            <person name="Keel C."/>
            <person name="Maurhofer M."/>
            <person name="Daniel R."/>
            <person name="Scheu S."/>
            <person name="Thuermer A."/>
        </authorList>
    </citation>
    <scope>NUCLEOTIDE SEQUENCE [LARGE SCALE GENOMIC DNA]</scope>
    <source>
        <strain evidence="3">DSM 19095 / LMG 27888 / CFBP 6595 / CHA0</strain>
    </source>
</reference>
<dbReference type="KEGG" id="pprc:PFLCHA0_c24780"/>
<evidence type="ECO:0008006" key="4">
    <source>
        <dbReference type="Google" id="ProtNLM"/>
    </source>
</evidence>
<evidence type="ECO:0000313" key="2">
    <source>
        <dbReference type="EMBL" id="AGL84249.1"/>
    </source>
</evidence>
<feature type="signal peptide" evidence="1">
    <location>
        <begin position="1"/>
        <end position="21"/>
    </location>
</feature>
<dbReference type="RefSeq" id="WP_015635178.1">
    <property type="nucleotide sequence ID" value="NC_021237.1"/>
</dbReference>
<sequence length="224" mass="24118">MRISTLVTLVVLLIAGTGASAATLATDDASCHFLPMADSSTDLQHAQSVGVLYSENTISTLQYLEHYHAVALNGAKNAGLDPRISQAFVNSSDPKRAIDWLMASLQKHFGSVTVYDSLDAVVQAHPDVVVMLDTYNQLVTKRNSKVEARFIAKFYDANLQYIGQAAGIQAKELPSVWVRGKAAPEIAAQINQQTELQVDALKQFDASLKALVSQGEAGQMAANK</sequence>
<dbReference type="HOGENOM" id="CLU_105061_0_0_6"/>
<dbReference type="GeneID" id="57475472"/>
<dbReference type="Proteomes" id="UP000013940">
    <property type="component" value="Chromosome"/>
</dbReference>
<dbReference type="EMBL" id="CP003190">
    <property type="protein sequence ID" value="AGL84249.1"/>
    <property type="molecule type" value="Genomic_DNA"/>
</dbReference>
<evidence type="ECO:0000256" key="1">
    <source>
        <dbReference type="SAM" id="SignalP"/>
    </source>
</evidence>
<dbReference type="AlphaFoldDB" id="A0A2C9EKX6"/>
<feature type="chain" id="PRO_5012677343" description="ATPase" evidence="1">
    <location>
        <begin position="22"/>
        <end position="224"/>
    </location>
</feature>